<gene>
    <name evidence="1" type="ORF">HX822_03215</name>
</gene>
<organism evidence="1 2">
    <name type="scientific">Pseudomonas yamanorum</name>
    <dbReference type="NCBI Taxonomy" id="515393"/>
    <lineage>
        <taxon>Bacteria</taxon>
        <taxon>Pseudomonadati</taxon>
        <taxon>Pseudomonadota</taxon>
        <taxon>Gammaproteobacteria</taxon>
        <taxon>Pseudomonadales</taxon>
        <taxon>Pseudomonadaceae</taxon>
        <taxon>Pseudomonas</taxon>
    </lineage>
</organism>
<dbReference type="AlphaFoldDB" id="A0A7Y8EC95"/>
<name>A0A7Y8EC95_9PSED</name>
<dbReference type="RefSeq" id="WP_177075921.1">
    <property type="nucleotide sequence ID" value="NZ_JACARG010000009.1"/>
</dbReference>
<comment type="caution">
    <text evidence="1">The sequence shown here is derived from an EMBL/GenBank/DDBJ whole genome shotgun (WGS) entry which is preliminary data.</text>
</comment>
<evidence type="ECO:0000313" key="2">
    <source>
        <dbReference type="Proteomes" id="UP000531950"/>
    </source>
</evidence>
<reference evidence="1 2" key="1">
    <citation type="submission" date="2020-04" db="EMBL/GenBank/DDBJ databases">
        <title>Molecular characterization of pseudomonads from Agaricus bisporus reveal novel blotch 2 pathogens in Western Europe.</title>
        <authorList>
            <person name="Taparia T."/>
            <person name="Krijger M."/>
            <person name="Haynes E."/>
            <person name="Elpinstone J.G."/>
            <person name="Noble R."/>
            <person name="Van Der Wolf J."/>
        </authorList>
    </citation>
    <scope>NUCLEOTIDE SEQUENCE [LARGE SCALE GENOMIC DNA]</scope>
    <source>
        <strain evidence="1 2">IPO3782</strain>
    </source>
</reference>
<sequence>MSAINPSENRYRLLRTNFTDTHPLVIDTEAAAEDIQSAAHQRIRAAADLLETFSCLTFEQADLKDISHITNALYLLVQDGCDLLEAAQYGMMQLTTADAIKRTPSEQSHS</sequence>
<proteinExistence type="predicted"/>
<accession>A0A7Y8EC95</accession>
<dbReference type="EMBL" id="JACARG010000009">
    <property type="protein sequence ID" value="NWE11936.1"/>
    <property type="molecule type" value="Genomic_DNA"/>
</dbReference>
<evidence type="ECO:0008006" key="3">
    <source>
        <dbReference type="Google" id="ProtNLM"/>
    </source>
</evidence>
<dbReference type="Proteomes" id="UP000531950">
    <property type="component" value="Unassembled WGS sequence"/>
</dbReference>
<protein>
    <recommendedName>
        <fullName evidence="3">DUF3077 domain-containing protein</fullName>
    </recommendedName>
</protein>
<evidence type="ECO:0000313" key="1">
    <source>
        <dbReference type="EMBL" id="NWE11936.1"/>
    </source>
</evidence>